<accession>A0ABS3G9F9</accession>
<keyword evidence="1" id="KW-0472">Membrane</keyword>
<feature type="transmembrane region" description="Helical" evidence="1">
    <location>
        <begin position="36"/>
        <end position="57"/>
    </location>
</feature>
<reference evidence="2 3" key="1">
    <citation type="submission" date="2021-03" db="EMBL/GenBank/DDBJ databases">
        <title>Muricauda lutimaris sp. nov. and Muricauda ruestringensis sp. nov, two marine members of the Flavobacteriaceae isolated from deep sea sediments of Western Pacific.</title>
        <authorList>
            <person name="Zhao S."/>
            <person name="Liu R."/>
        </authorList>
    </citation>
    <scope>NUCLEOTIDE SEQUENCE [LARGE SCALE GENOMIC DNA]</scope>
    <source>
        <strain evidence="2 3">BC31-1-A7</strain>
    </source>
</reference>
<dbReference type="EMBL" id="JAFLNL010000015">
    <property type="protein sequence ID" value="MBO0356056.1"/>
    <property type="molecule type" value="Genomic_DNA"/>
</dbReference>
<evidence type="ECO:0000313" key="2">
    <source>
        <dbReference type="EMBL" id="MBO0356056.1"/>
    </source>
</evidence>
<feature type="transmembrane region" description="Helical" evidence="1">
    <location>
        <begin position="78"/>
        <end position="97"/>
    </location>
</feature>
<proteinExistence type="predicted"/>
<keyword evidence="3" id="KW-1185">Reference proteome</keyword>
<evidence type="ECO:0000256" key="1">
    <source>
        <dbReference type="SAM" id="Phobius"/>
    </source>
</evidence>
<keyword evidence="1" id="KW-1133">Transmembrane helix</keyword>
<name>A0ABS3G9F9_9FLAO</name>
<evidence type="ECO:0000313" key="3">
    <source>
        <dbReference type="Proteomes" id="UP000664044"/>
    </source>
</evidence>
<comment type="caution">
    <text evidence="2">The sequence shown here is derived from an EMBL/GenBank/DDBJ whole genome shotgun (WGS) entry which is preliminary data.</text>
</comment>
<organism evidence="2 3">
    <name type="scientific">Flagellimonas aurea</name>
    <dbReference type="NCBI Taxonomy" id="2915619"/>
    <lineage>
        <taxon>Bacteria</taxon>
        <taxon>Pseudomonadati</taxon>
        <taxon>Bacteroidota</taxon>
        <taxon>Flavobacteriia</taxon>
        <taxon>Flavobacteriales</taxon>
        <taxon>Flavobacteriaceae</taxon>
        <taxon>Flagellimonas</taxon>
    </lineage>
</organism>
<dbReference type="Proteomes" id="UP000664044">
    <property type="component" value="Unassembled WGS sequence"/>
</dbReference>
<feature type="transmembrane region" description="Helical" evidence="1">
    <location>
        <begin position="139"/>
        <end position="159"/>
    </location>
</feature>
<sequence length="173" mass="19782">MNATIKVILTALLLFIVAHPYFQEGEISGGLNELKYLGTIPSILLVMAFFVAIAFYCRSLQNVLRKVKPENRTRKPNSVWFMYLIPFNFIEDFFIVIDVAHSLKNEMQTNKNLIRFGDFGLTLGIGWSVAQLFSFIPNITGQISGVIGLVLWIIHWVVIHRISKELIPERKTN</sequence>
<gene>
    <name evidence="2" type="ORF">J0656_18705</name>
</gene>
<evidence type="ECO:0008006" key="4">
    <source>
        <dbReference type="Google" id="ProtNLM"/>
    </source>
</evidence>
<keyword evidence="1" id="KW-0812">Transmembrane</keyword>
<protein>
    <recommendedName>
        <fullName evidence="4">DUF4328 domain-containing protein</fullName>
    </recommendedName>
</protein>
<dbReference type="RefSeq" id="WP_207036650.1">
    <property type="nucleotide sequence ID" value="NZ_JAFLNL010000015.1"/>
</dbReference>